<proteinExistence type="predicted"/>
<gene>
    <name evidence="2" type="ORF">BOW53_15605</name>
</gene>
<reference evidence="2 3" key="1">
    <citation type="submission" date="2016-11" db="EMBL/GenBank/DDBJ databases">
        <title>Mixed transmission modes and dynamic genome evolution in an obligate animal-bacterial symbiosis.</title>
        <authorList>
            <person name="Russell S.L."/>
            <person name="Corbett-Detig R.B."/>
            <person name="Cavanaugh C.M."/>
        </authorList>
    </citation>
    <scope>NUCLEOTIDE SEQUENCE [LARGE SCALE GENOMIC DNA]</scope>
    <source>
        <strain evidence="2">Sveles-Q1</strain>
    </source>
</reference>
<dbReference type="InterPro" id="IPR035965">
    <property type="entry name" value="PAS-like_dom_sf"/>
</dbReference>
<organism evidence="2 3">
    <name type="scientific">Solemya pervernicosa gill symbiont</name>
    <dbReference type="NCBI Taxonomy" id="642797"/>
    <lineage>
        <taxon>Bacteria</taxon>
        <taxon>Pseudomonadati</taxon>
        <taxon>Pseudomonadota</taxon>
        <taxon>Gammaproteobacteria</taxon>
        <taxon>sulfur-oxidizing symbionts</taxon>
    </lineage>
</organism>
<evidence type="ECO:0000259" key="1">
    <source>
        <dbReference type="PROSITE" id="PS50113"/>
    </source>
</evidence>
<keyword evidence="3" id="KW-1185">Reference proteome</keyword>
<dbReference type="Gene3D" id="3.30.450.20">
    <property type="entry name" value="PAS domain"/>
    <property type="match status" value="1"/>
</dbReference>
<dbReference type="PANTHER" id="PTHR46663">
    <property type="entry name" value="DIGUANYLATE CYCLASE DGCT-RELATED"/>
    <property type="match status" value="1"/>
</dbReference>
<dbReference type="InterPro" id="IPR043128">
    <property type="entry name" value="Rev_trsase/Diguanyl_cyclase"/>
</dbReference>
<dbReference type="AlphaFoldDB" id="A0A1T2L094"/>
<dbReference type="PANTHER" id="PTHR46663:SF3">
    <property type="entry name" value="SLL0267 PROTEIN"/>
    <property type="match status" value="1"/>
</dbReference>
<name>A0A1T2L094_9GAMM</name>
<dbReference type="Proteomes" id="UP000191110">
    <property type="component" value="Unassembled WGS sequence"/>
</dbReference>
<dbReference type="EMBL" id="MPRL01000092">
    <property type="protein sequence ID" value="OOZ38440.1"/>
    <property type="molecule type" value="Genomic_DNA"/>
</dbReference>
<dbReference type="PROSITE" id="PS50113">
    <property type="entry name" value="PAC"/>
    <property type="match status" value="1"/>
</dbReference>
<dbReference type="InterPro" id="IPR052163">
    <property type="entry name" value="DGC-Regulatory_Protein"/>
</dbReference>
<feature type="domain" description="PAC" evidence="1">
    <location>
        <begin position="11"/>
        <end position="63"/>
    </location>
</feature>
<dbReference type="SUPFAM" id="SSF55785">
    <property type="entry name" value="PYP-like sensor domain (PAS domain)"/>
    <property type="match status" value="1"/>
</dbReference>
<dbReference type="SMART" id="SM00086">
    <property type="entry name" value="PAC"/>
    <property type="match status" value="1"/>
</dbReference>
<dbReference type="Gene3D" id="3.30.70.270">
    <property type="match status" value="1"/>
</dbReference>
<accession>A0A1T2L094</accession>
<evidence type="ECO:0000313" key="2">
    <source>
        <dbReference type="EMBL" id="OOZ38440.1"/>
    </source>
</evidence>
<evidence type="ECO:0000313" key="3">
    <source>
        <dbReference type="Proteomes" id="UP000191110"/>
    </source>
</evidence>
<dbReference type="InterPro" id="IPR000700">
    <property type="entry name" value="PAS-assoc_C"/>
</dbReference>
<protein>
    <recommendedName>
        <fullName evidence="1">PAC domain-containing protein</fullName>
    </recommendedName>
</protein>
<sequence length="121" mass="13602">MWNSINCHGCWSGEIWNRNKNGELSPEWLSISTLHDEVGEIRNYIGVFTDISVLKQSEEKLEHLANHDPLTGLANRLLLNDRLESAIKRRGVAIFAEACFGHPSPSKRQILNATVYAYGAP</sequence>
<dbReference type="InterPro" id="IPR001610">
    <property type="entry name" value="PAC"/>
</dbReference>
<feature type="non-terminal residue" evidence="2">
    <location>
        <position position="121"/>
    </location>
</feature>
<comment type="caution">
    <text evidence="2">The sequence shown here is derived from an EMBL/GenBank/DDBJ whole genome shotgun (WGS) entry which is preliminary data.</text>
</comment>